<accession>A0A0K0PVG3</accession>
<evidence type="ECO:0000313" key="4">
    <source>
        <dbReference type="Proteomes" id="UP000223793"/>
    </source>
</evidence>
<organism evidence="3 4">
    <name type="scientific">Roseobacter phage RDJL Phi 2</name>
    <dbReference type="NCBI Taxonomy" id="1682380"/>
    <lineage>
        <taxon>Viruses</taxon>
        <taxon>Duplodnaviria</taxon>
        <taxon>Heunggongvirae</taxon>
        <taxon>Uroviricota</taxon>
        <taxon>Caudoviricetes</taxon>
        <taxon>Xiamenvirus</taxon>
        <taxon>Xiamenvirus RDJL2</taxon>
    </lineage>
</organism>
<feature type="domain" description="GapR-like DNA-binding" evidence="2">
    <location>
        <begin position="8"/>
        <end position="58"/>
    </location>
</feature>
<name>A0A0K0PVG3_9CAUD</name>
<dbReference type="OrthoDB" id="33685at10239"/>
<evidence type="ECO:0000313" key="3">
    <source>
        <dbReference type="EMBL" id="AKQ75816.1"/>
    </source>
</evidence>
<keyword evidence="4" id="KW-1185">Reference proteome</keyword>
<evidence type="ECO:0000256" key="1">
    <source>
        <dbReference type="SAM" id="Coils"/>
    </source>
</evidence>
<dbReference type="Proteomes" id="UP000223793">
    <property type="component" value="Segment"/>
</dbReference>
<proteinExistence type="predicted"/>
<dbReference type="GO" id="GO:0003677">
    <property type="term" value="F:DNA binding"/>
    <property type="evidence" value="ECO:0007669"/>
    <property type="project" value="InterPro"/>
</dbReference>
<keyword evidence="1" id="KW-0175">Coiled coil</keyword>
<dbReference type="EMBL" id="KT266805">
    <property type="protein sequence ID" value="AKQ75816.1"/>
    <property type="molecule type" value="Genomic_DNA"/>
</dbReference>
<reference evidence="4" key="1">
    <citation type="submission" date="2015-07" db="EMBL/GenBank/DDBJ databases">
        <title>Complete genome sequence of Roseophage RDJL phage 2, a siphovirus infects Roseobacter denitrificans OCh114.</title>
        <authorList>
            <person name="Liang Y."/>
            <person name="Zhang Y."/>
            <person name="Zhou C."/>
            <person name="Chen Z."/>
            <person name="Yang S."/>
        </authorList>
    </citation>
    <scope>NUCLEOTIDE SEQUENCE [LARGE SCALE GENOMIC DNA]</scope>
</reference>
<dbReference type="Pfam" id="PF10073">
    <property type="entry name" value="GapR_DNA-bd"/>
    <property type="match status" value="1"/>
</dbReference>
<evidence type="ECO:0000259" key="2">
    <source>
        <dbReference type="Pfam" id="PF10073"/>
    </source>
</evidence>
<dbReference type="InterPro" id="IPR046367">
    <property type="entry name" value="GapR-like_DNA-bd"/>
</dbReference>
<protein>
    <recommendedName>
        <fullName evidence="2">GapR-like DNA-binding domain-containing protein</fullName>
    </recommendedName>
</protein>
<feature type="coiled-coil region" evidence="1">
    <location>
        <begin position="10"/>
        <end position="37"/>
    </location>
</feature>
<gene>
    <name evidence="3" type="ORF">RDJLphi2_gp26</name>
</gene>
<sequence>MNVNRDYDQLRAYLSLLVELECQIDEINEAKGQAFREAKACGFPRDVVRDLLRMKQAGRLDDKDVPSAFEGILDARGIAQQPD</sequence>